<comment type="caution">
    <text evidence="1">The sequence shown here is derived from an EMBL/GenBank/DDBJ whole genome shotgun (WGS) entry which is preliminary data.</text>
</comment>
<sequence>MYDAYLPNTYHFEPKAALQQTRFSTQAKSILINPFSNSPTHSTTHLTSNYYLLTTTYKSTTKSFFPVSPQIYLVDDRNIILQYHNTISQYRKVTEYIARLIHYIISTFKEFDKKGTLGVSKGVFTFHSCHLFQRYPAASNLLVSFQNPTSIGL</sequence>
<gene>
    <name evidence="1" type="ORF">EYC80_000523</name>
</gene>
<dbReference type="EMBL" id="VIGI01000005">
    <property type="protein sequence ID" value="KAB8300336.1"/>
    <property type="molecule type" value="Genomic_DNA"/>
</dbReference>
<evidence type="ECO:0000313" key="2">
    <source>
        <dbReference type="Proteomes" id="UP000326757"/>
    </source>
</evidence>
<proteinExistence type="predicted"/>
<evidence type="ECO:0000313" key="1">
    <source>
        <dbReference type="EMBL" id="KAB8300336.1"/>
    </source>
</evidence>
<dbReference type="Proteomes" id="UP000326757">
    <property type="component" value="Unassembled WGS sequence"/>
</dbReference>
<protein>
    <submittedName>
        <fullName evidence="1">Uncharacterized protein</fullName>
    </submittedName>
</protein>
<name>A0A5N6KAV9_MONLA</name>
<reference evidence="1 2" key="1">
    <citation type="submission" date="2019-06" db="EMBL/GenBank/DDBJ databases">
        <title>Genome Sequence of the Brown Rot Fungal Pathogen Monilinia laxa.</title>
        <authorList>
            <person name="De Miccolis Angelini R.M."/>
            <person name="Landi L."/>
            <person name="Abate D."/>
            <person name="Pollastro S."/>
            <person name="Romanazzi G."/>
            <person name="Faretra F."/>
        </authorList>
    </citation>
    <scope>NUCLEOTIDE SEQUENCE [LARGE SCALE GENOMIC DNA]</scope>
    <source>
        <strain evidence="1 2">Mlax316</strain>
    </source>
</reference>
<organism evidence="1 2">
    <name type="scientific">Monilinia laxa</name>
    <name type="common">Brown rot fungus</name>
    <name type="synonym">Sclerotinia laxa</name>
    <dbReference type="NCBI Taxonomy" id="61186"/>
    <lineage>
        <taxon>Eukaryota</taxon>
        <taxon>Fungi</taxon>
        <taxon>Dikarya</taxon>
        <taxon>Ascomycota</taxon>
        <taxon>Pezizomycotina</taxon>
        <taxon>Leotiomycetes</taxon>
        <taxon>Helotiales</taxon>
        <taxon>Sclerotiniaceae</taxon>
        <taxon>Monilinia</taxon>
    </lineage>
</organism>
<keyword evidence="2" id="KW-1185">Reference proteome</keyword>
<accession>A0A5N6KAV9</accession>
<dbReference type="AlphaFoldDB" id="A0A5N6KAV9"/>